<dbReference type="AlphaFoldDB" id="A0A7S7MAW8"/>
<keyword evidence="1" id="KW-0812">Transmembrane</keyword>
<dbReference type="KEGG" id="tio:INP52_02290"/>
<feature type="transmembrane region" description="Helical" evidence="1">
    <location>
        <begin position="68"/>
        <end position="92"/>
    </location>
</feature>
<evidence type="ECO:0008006" key="4">
    <source>
        <dbReference type="Google" id="ProtNLM"/>
    </source>
</evidence>
<feature type="transmembrane region" description="Helical" evidence="1">
    <location>
        <begin position="270"/>
        <end position="291"/>
    </location>
</feature>
<feature type="transmembrane region" description="Helical" evidence="1">
    <location>
        <begin position="113"/>
        <end position="134"/>
    </location>
</feature>
<dbReference type="EMBL" id="CP063767">
    <property type="protein sequence ID" value="QOY61058.1"/>
    <property type="molecule type" value="Genomic_DNA"/>
</dbReference>
<evidence type="ECO:0000313" key="3">
    <source>
        <dbReference type="Proteomes" id="UP000593735"/>
    </source>
</evidence>
<evidence type="ECO:0000256" key="1">
    <source>
        <dbReference type="SAM" id="Phobius"/>
    </source>
</evidence>
<feature type="transmembrane region" description="Helical" evidence="1">
    <location>
        <begin position="241"/>
        <end position="264"/>
    </location>
</feature>
<feature type="transmembrane region" description="Helical" evidence="1">
    <location>
        <begin position="331"/>
        <end position="352"/>
    </location>
</feature>
<proteinExistence type="predicted"/>
<name>A0A7S7MAW8_9ACTN</name>
<accession>A0A7S7MAW8</accession>
<feature type="transmembrane region" description="Helical" evidence="1">
    <location>
        <begin position="303"/>
        <end position="325"/>
    </location>
</feature>
<sequence>MASTDVSLDLESLAKRKKRELDQGFFKKGILLGLFSGVTYGLYTAFITAAENLGVWGDWWSGFEATSFVVIFILPTIASALNDLCSALWALVVTAKQGKLGDFALTLKSKPGLIMVGAALVGGPIATTCYIIALSQAGPIASPVAALNVTAGAIFGRVLYKQKLGGRTILGIAVCLTASVMIGSTALSGEVGSGMVTGLIFALIAALGWGLEGTIAGFGTSMIDSQIGITIRQCTSGIADLCILLPVLALIGGTGVGTAFGYLGRAISNTPWILVFLLSGFFAYISFASWYRGNSMCGSALGQALNGTYTFFSPLFTWIVMGIAMGLEGYALAPIAWVAAIVMLVGIFIMAVDPRDFLRKEDGK</sequence>
<feature type="transmembrane region" description="Helical" evidence="1">
    <location>
        <begin position="199"/>
        <end position="220"/>
    </location>
</feature>
<gene>
    <name evidence="2" type="ORF">INP52_02290</name>
</gene>
<dbReference type="RefSeq" id="WP_194372068.1">
    <property type="nucleotide sequence ID" value="NZ_CP063767.1"/>
</dbReference>
<feature type="transmembrane region" description="Helical" evidence="1">
    <location>
        <begin position="169"/>
        <end position="187"/>
    </location>
</feature>
<keyword evidence="1" id="KW-1133">Transmembrane helix</keyword>
<feature type="transmembrane region" description="Helical" evidence="1">
    <location>
        <begin position="25"/>
        <end position="48"/>
    </location>
</feature>
<dbReference type="Proteomes" id="UP000593735">
    <property type="component" value="Chromosome"/>
</dbReference>
<organism evidence="2 3">
    <name type="scientific">Thermophilibacter immobilis</name>
    <dbReference type="NCBI Taxonomy" id="2779519"/>
    <lineage>
        <taxon>Bacteria</taxon>
        <taxon>Bacillati</taxon>
        <taxon>Actinomycetota</taxon>
        <taxon>Coriobacteriia</taxon>
        <taxon>Coriobacteriales</taxon>
        <taxon>Atopobiaceae</taxon>
        <taxon>Thermophilibacter</taxon>
    </lineage>
</organism>
<evidence type="ECO:0000313" key="2">
    <source>
        <dbReference type="EMBL" id="QOY61058.1"/>
    </source>
</evidence>
<reference evidence="2 3" key="1">
    <citation type="submission" date="2020-10" db="EMBL/GenBank/DDBJ databases">
        <title>Olsenella immobilis sp.nov., isolated from the mud in a fermentation cellar used for the production of Chinese strong-flavoured liquor.</title>
        <authorList>
            <person name="Lu L."/>
        </authorList>
    </citation>
    <scope>NUCLEOTIDE SEQUENCE [LARGE SCALE GENOMIC DNA]</scope>
    <source>
        <strain evidence="2 3">LZLJ-2</strain>
    </source>
</reference>
<keyword evidence="1" id="KW-0472">Membrane</keyword>
<feature type="transmembrane region" description="Helical" evidence="1">
    <location>
        <begin position="140"/>
        <end position="160"/>
    </location>
</feature>
<protein>
    <recommendedName>
        <fullName evidence="4">DMT family transporter</fullName>
    </recommendedName>
</protein>
<keyword evidence="3" id="KW-1185">Reference proteome</keyword>